<dbReference type="PANTHER" id="PTHR23020:SF41">
    <property type="entry name" value="AMINOGLYCOSIDE PHOSPHOTRANSFERASE DOMAIN-CONTAINING PROTEIN"/>
    <property type="match status" value="1"/>
</dbReference>
<protein>
    <recommendedName>
        <fullName evidence="3">Aminoglycoside phosphotransferase domain-containing protein</fullName>
    </recommendedName>
</protein>
<evidence type="ECO:0008006" key="3">
    <source>
        <dbReference type="Google" id="ProtNLM"/>
    </source>
</evidence>
<dbReference type="InterPro" id="IPR004119">
    <property type="entry name" value="EcKL"/>
</dbReference>
<comment type="caution">
    <text evidence="1">The sequence shown here is derived from an EMBL/GenBank/DDBJ whole genome shotgun (WGS) entry which is preliminary data.</text>
</comment>
<dbReference type="PANTHER" id="PTHR23020">
    <property type="entry name" value="UNCHARACTERIZED NUCLEAR HORMONE RECEPTOR-RELATED"/>
    <property type="match status" value="1"/>
</dbReference>
<dbReference type="Gene3D" id="3.90.1200.10">
    <property type="match status" value="1"/>
</dbReference>
<dbReference type="EMBL" id="CAJVRL010000001">
    <property type="protein sequence ID" value="CAG8948756.1"/>
    <property type="molecule type" value="Genomic_DNA"/>
</dbReference>
<organism evidence="1 2">
    <name type="scientific">Hymenoscyphus fraxineus</name>
    <dbReference type="NCBI Taxonomy" id="746836"/>
    <lineage>
        <taxon>Eukaryota</taxon>
        <taxon>Fungi</taxon>
        <taxon>Dikarya</taxon>
        <taxon>Ascomycota</taxon>
        <taxon>Pezizomycotina</taxon>
        <taxon>Leotiomycetes</taxon>
        <taxon>Helotiales</taxon>
        <taxon>Helotiaceae</taxon>
        <taxon>Hymenoscyphus</taxon>
    </lineage>
</organism>
<dbReference type="InterPro" id="IPR011009">
    <property type="entry name" value="Kinase-like_dom_sf"/>
</dbReference>
<name>A0A9N9PJL5_9HELO</name>
<dbReference type="InterPro" id="IPR052961">
    <property type="entry name" value="Oxido-Kinase-like_Enzymes"/>
</dbReference>
<sequence>MSAAESIQSIASALLAQKSLSLVSWQPIQTLWAGYGQICRVIASPDLASKSILDSSPICIAPPASVFNSSSTSGVNSIVSSEISTPLESDTSTPLESQSCILKYIAPPSTKRSGDEGHVRKILSYHIEQYFYTHLANQMPADIPVATCLASIKSDSTSSANSNVGSGNPNVTAMLLTDLRAGFPVAGEKRSELNQIQVHAALDWLAKFHGFWWTRAGEFDREHLARPPLEETQRGKQGAIDGVWLNGGYTYLATRRSEYASLMEDEDSEWSQALCSATDGEKLSLAERVAVALAPRVDGQGSLSNYVTLIHGDVKSENLFTTRSGDQVAFYDFQYVGLGLGVCDLAKLFTCSVPLRMLGDSSIPDKLRMQDGEKALLERYQKQIEASSGKTYPWDVLVKHWESALVDWLRFQASWGFWGNTEWLEARVRYILSDAEWSAWLDRAIE</sequence>
<evidence type="ECO:0000313" key="2">
    <source>
        <dbReference type="Proteomes" id="UP000696280"/>
    </source>
</evidence>
<keyword evidence="2" id="KW-1185">Reference proteome</keyword>
<dbReference type="Proteomes" id="UP000696280">
    <property type="component" value="Unassembled WGS sequence"/>
</dbReference>
<evidence type="ECO:0000313" key="1">
    <source>
        <dbReference type="EMBL" id="CAG8948756.1"/>
    </source>
</evidence>
<reference evidence="1" key="1">
    <citation type="submission" date="2021-07" db="EMBL/GenBank/DDBJ databases">
        <authorList>
            <person name="Durling M."/>
        </authorList>
    </citation>
    <scope>NUCLEOTIDE SEQUENCE</scope>
</reference>
<proteinExistence type="predicted"/>
<dbReference type="AlphaFoldDB" id="A0A9N9PJL5"/>
<dbReference type="Pfam" id="PF02958">
    <property type="entry name" value="EcKL"/>
    <property type="match status" value="1"/>
</dbReference>
<gene>
    <name evidence="1" type="ORF">HYFRA_00001877</name>
</gene>
<dbReference type="SUPFAM" id="SSF56112">
    <property type="entry name" value="Protein kinase-like (PK-like)"/>
    <property type="match status" value="1"/>
</dbReference>
<dbReference type="OrthoDB" id="411145at2759"/>
<accession>A0A9N9PJL5</accession>